<reference evidence="7" key="2">
    <citation type="submission" date="2021-04" db="EMBL/GenBank/DDBJ databases">
        <authorList>
            <person name="Liu J."/>
        </authorList>
    </citation>
    <scope>NUCLEOTIDE SEQUENCE</scope>
    <source>
        <strain evidence="7">BAD-6</strain>
    </source>
</reference>
<evidence type="ECO:0000313" key="7">
    <source>
        <dbReference type="EMBL" id="MBR0599651.1"/>
    </source>
</evidence>
<dbReference type="PANTHER" id="PTHR43649:SF33">
    <property type="entry name" value="POLYGALACTURONAN_RHAMNOGALACTURONAN-BINDING PROTEIN YTCQ"/>
    <property type="match status" value="1"/>
</dbReference>
<accession>A0A8J8B3C5</accession>
<dbReference type="RefSeq" id="WP_227019790.1">
    <property type="nucleotide sequence ID" value="NZ_JAGSND010000015.1"/>
</dbReference>
<feature type="signal peptide" evidence="6">
    <location>
        <begin position="1"/>
        <end position="19"/>
    </location>
</feature>
<keyword evidence="4" id="KW-0564">Palmitate</keyword>
<evidence type="ECO:0000313" key="8">
    <source>
        <dbReference type="Proteomes" id="UP000675664"/>
    </source>
</evidence>
<dbReference type="AlphaFoldDB" id="A0A8J8B3C5"/>
<gene>
    <name evidence="7" type="ORF">KCX82_17330</name>
</gene>
<sequence length="502" mass="56054">MKKWIAILCVATVMLSAAACGQSDQPAQSSIEQLISQELSGEITVSCYDTMAYKEFLEMAAKSFEAANPGTTINVETFAAMPEVKTSQSGGKNIQMMEKVEDSQEKSDYINKINTELMGGGGADVLAMDILPYYKYADSGQLEDLKAYMDDDDSFRKSDYRENIIDALQYKGGQYVLPLDYEFQYLAYDSSLFTEEEEQDLHNDSTFSYEQLFKAAKEPFKNVNAEGSEVKRIFGAPAYTGQRPNMFSELFLENYDAFIDIENRTVHFTDGGFAELLKTVKEYDEKGYLKPSSSSAQFQLGDLEKNIAEQFFYKTKKQFSLLTEALKGTGMKMMLSFGSMSAGNEDNDKTLGNLQGKNGNVNFSYTQAYGINANSDNKALAWAFVKYMMGEEMQSSLQLSRTSLPVHNTARKEKAEMGISGELFAQGKGNTSDELNESQQKALDQYLETTEKLSDALNYCPIEDTTINSMIDSEAAYYFSGSKTAEEVANALQSKIELYLNE</sequence>
<keyword evidence="8" id="KW-1185">Reference proteome</keyword>
<keyword evidence="1" id="KW-1003">Cell membrane</keyword>
<evidence type="ECO:0000256" key="4">
    <source>
        <dbReference type="ARBA" id="ARBA00023139"/>
    </source>
</evidence>
<proteinExistence type="predicted"/>
<organism evidence="7 8">
    <name type="scientific">Sinanaerobacter chloroacetimidivorans</name>
    <dbReference type="NCBI Taxonomy" id="2818044"/>
    <lineage>
        <taxon>Bacteria</taxon>
        <taxon>Bacillati</taxon>
        <taxon>Bacillota</taxon>
        <taxon>Clostridia</taxon>
        <taxon>Peptostreptococcales</taxon>
        <taxon>Anaerovoracaceae</taxon>
        <taxon>Sinanaerobacter</taxon>
    </lineage>
</organism>
<keyword evidence="5" id="KW-0449">Lipoprotein</keyword>
<comment type="caution">
    <text evidence="7">The sequence shown here is derived from an EMBL/GenBank/DDBJ whole genome shotgun (WGS) entry which is preliminary data.</text>
</comment>
<protein>
    <submittedName>
        <fullName evidence="7">Extracellular solute-binding protein</fullName>
    </submittedName>
</protein>
<dbReference type="SUPFAM" id="SSF53850">
    <property type="entry name" value="Periplasmic binding protein-like II"/>
    <property type="match status" value="1"/>
</dbReference>
<evidence type="ECO:0000256" key="1">
    <source>
        <dbReference type="ARBA" id="ARBA00022475"/>
    </source>
</evidence>
<name>A0A8J8B3C5_9FIRM</name>
<keyword evidence="2 6" id="KW-0732">Signal</keyword>
<reference evidence="7" key="1">
    <citation type="submission" date="2021-04" db="EMBL/GenBank/DDBJ databases">
        <title>Sinoanaerobacter chloroacetimidivorans sp. nov., an obligate anaerobic bacterium isolated from anaerobic sludge.</title>
        <authorList>
            <person name="Bao Y."/>
        </authorList>
    </citation>
    <scope>NUCLEOTIDE SEQUENCE</scope>
    <source>
        <strain evidence="7">BAD-6</strain>
    </source>
</reference>
<evidence type="ECO:0000256" key="3">
    <source>
        <dbReference type="ARBA" id="ARBA00023136"/>
    </source>
</evidence>
<dbReference type="Gene3D" id="3.40.190.10">
    <property type="entry name" value="Periplasmic binding protein-like II"/>
    <property type="match status" value="1"/>
</dbReference>
<dbReference type="InterPro" id="IPR006059">
    <property type="entry name" value="SBP"/>
</dbReference>
<feature type="chain" id="PRO_5038810693" evidence="6">
    <location>
        <begin position="20"/>
        <end position="502"/>
    </location>
</feature>
<evidence type="ECO:0000256" key="2">
    <source>
        <dbReference type="ARBA" id="ARBA00022729"/>
    </source>
</evidence>
<evidence type="ECO:0000256" key="6">
    <source>
        <dbReference type="SAM" id="SignalP"/>
    </source>
</evidence>
<keyword evidence="3" id="KW-0472">Membrane</keyword>
<evidence type="ECO:0000256" key="5">
    <source>
        <dbReference type="ARBA" id="ARBA00023288"/>
    </source>
</evidence>
<dbReference type="PROSITE" id="PS51257">
    <property type="entry name" value="PROKAR_LIPOPROTEIN"/>
    <property type="match status" value="1"/>
</dbReference>
<dbReference type="InterPro" id="IPR050490">
    <property type="entry name" value="Bact_solute-bd_prot1"/>
</dbReference>
<dbReference type="Proteomes" id="UP000675664">
    <property type="component" value="Unassembled WGS sequence"/>
</dbReference>
<dbReference type="PANTHER" id="PTHR43649">
    <property type="entry name" value="ARABINOSE-BINDING PROTEIN-RELATED"/>
    <property type="match status" value="1"/>
</dbReference>
<dbReference type="EMBL" id="JAGSND010000015">
    <property type="protein sequence ID" value="MBR0599651.1"/>
    <property type="molecule type" value="Genomic_DNA"/>
</dbReference>
<dbReference type="Pfam" id="PF01547">
    <property type="entry name" value="SBP_bac_1"/>
    <property type="match status" value="1"/>
</dbReference>